<dbReference type="AlphaFoldDB" id="A0A0N1I6L6"/>
<evidence type="ECO:0000313" key="2">
    <source>
        <dbReference type="EMBL" id="KPI86614.1"/>
    </source>
</evidence>
<comment type="caution">
    <text evidence="2">The sequence shown here is derived from an EMBL/GenBank/DDBJ whole genome shotgun (WGS) entry which is preliminary data.</text>
</comment>
<protein>
    <submittedName>
        <fullName evidence="2">Putative COP1-associated protein</fullName>
    </submittedName>
</protein>
<dbReference type="OrthoDB" id="10325101at2759"/>
<feature type="transmembrane region" description="Helical" evidence="1">
    <location>
        <begin position="72"/>
        <end position="92"/>
    </location>
</feature>
<proteinExistence type="predicted"/>
<gene>
    <name evidence="2" type="ORF">ABL78_4292</name>
</gene>
<feature type="transmembrane region" description="Helical" evidence="1">
    <location>
        <begin position="104"/>
        <end position="126"/>
    </location>
</feature>
<accession>A0A0N1I6L6</accession>
<sequence length="171" mass="18191">MNFFKSSSSEASPPVAAPMPATTTAAAVPVTQYPRVPYSKWVQALVWLNCASLVVCGLLSFVFACIKPKRASHFFLTIYMVTFGVLCVMAELRLSAAQRMFGILCTKSGLAYCFIFVGTLGISFWVGKSAGVLIPFISGIFSVLVGALCITDKLVNPQGAGSTQATETTVV</sequence>
<feature type="transmembrane region" description="Helical" evidence="1">
    <location>
        <begin position="132"/>
        <end position="150"/>
    </location>
</feature>
<dbReference type="Proteomes" id="UP000038009">
    <property type="component" value="Unassembled WGS sequence"/>
</dbReference>
<organism evidence="2 3">
    <name type="scientific">Leptomonas seymouri</name>
    <dbReference type="NCBI Taxonomy" id="5684"/>
    <lineage>
        <taxon>Eukaryota</taxon>
        <taxon>Discoba</taxon>
        <taxon>Euglenozoa</taxon>
        <taxon>Kinetoplastea</taxon>
        <taxon>Metakinetoplastina</taxon>
        <taxon>Trypanosomatida</taxon>
        <taxon>Trypanosomatidae</taxon>
        <taxon>Leishmaniinae</taxon>
        <taxon>Leptomonas</taxon>
    </lineage>
</organism>
<dbReference type="EMBL" id="LJSK01000122">
    <property type="protein sequence ID" value="KPI86614.1"/>
    <property type="molecule type" value="Genomic_DNA"/>
</dbReference>
<keyword evidence="1" id="KW-1133">Transmembrane helix</keyword>
<evidence type="ECO:0000256" key="1">
    <source>
        <dbReference type="SAM" id="Phobius"/>
    </source>
</evidence>
<keyword evidence="3" id="KW-1185">Reference proteome</keyword>
<keyword evidence="1" id="KW-0472">Membrane</keyword>
<feature type="transmembrane region" description="Helical" evidence="1">
    <location>
        <begin position="44"/>
        <end position="66"/>
    </location>
</feature>
<dbReference type="VEuPathDB" id="TriTrypDB:Lsey_0122_0020"/>
<reference evidence="2 3" key="1">
    <citation type="journal article" date="2015" name="PLoS Pathog.">
        <title>Leptomonas seymouri: Adaptations to the Dixenous Life Cycle Analyzed by Genome Sequencing, Transcriptome Profiling and Co-infection with Leishmania donovani.</title>
        <authorList>
            <person name="Kraeva N."/>
            <person name="Butenko A."/>
            <person name="Hlavacova J."/>
            <person name="Kostygov A."/>
            <person name="Myskova J."/>
            <person name="Grybchuk D."/>
            <person name="Lestinova T."/>
            <person name="Votypka J."/>
            <person name="Volf P."/>
            <person name="Opperdoes F."/>
            <person name="Flegontov P."/>
            <person name="Lukes J."/>
            <person name="Yurchenko V."/>
        </authorList>
    </citation>
    <scope>NUCLEOTIDE SEQUENCE [LARGE SCALE GENOMIC DNA]</scope>
    <source>
        <strain evidence="2 3">ATCC 30220</strain>
    </source>
</reference>
<dbReference type="OMA" id="CITDKLV"/>
<name>A0A0N1I6L6_LEPSE</name>
<evidence type="ECO:0000313" key="3">
    <source>
        <dbReference type="Proteomes" id="UP000038009"/>
    </source>
</evidence>
<keyword evidence="1" id="KW-0812">Transmembrane</keyword>